<dbReference type="PANTHER" id="PTHR23204">
    <property type="entry name" value="CLEAVAGE AND POLYADENYLATION SPECIFIC FACTOR"/>
    <property type="match status" value="1"/>
</dbReference>
<gene>
    <name evidence="5" type="ORF">GQX73_g7600</name>
</gene>
<proteinExistence type="inferred from homology"/>
<dbReference type="GO" id="GO:0005634">
    <property type="term" value="C:nucleus"/>
    <property type="evidence" value="ECO:0007669"/>
    <property type="project" value="UniProtKB-SubCell"/>
</dbReference>
<accession>A0A7C8MP38</accession>
<feature type="compositionally biased region" description="Polar residues" evidence="3">
    <location>
        <begin position="350"/>
        <end position="360"/>
    </location>
</feature>
<dbReference type="AlphaFoldDB" id="A0A7C8MP38"/>
<feature type="compositionally biased region" description="Basic and acidic residues" evidence="3">
    <location>
        <begin position="87"/>
        <end position="96"/>
    </location>
</feature>
<feature type="compositionally biased region" description="Polar residues" evidence="3">
    <location>
        <begin position="184"/>
        <end position="193"/>
    </location>
</feature>
<dbReference type="SUPFAM" id="SSF54928">
    <property type="entry name" value="RNA-binding domain, RBD"/>
    <property type="match status" value="1"/>
</dbReference>
<feature type="compositionally biased region" description="Polar residues" evidence="3">
    <location>
        <begin position="26"/>
        <end position="62"/>
    </location>
</feature>
<dbReference type="PROSITE" id="PS50102">
    <property type="entry name" value="RRM"/>
    <property type="match status" value="1"/>
</dbReference>
<comment type="caution">
    <text evidence="5">The sequence shown here is derived from an EMBL/GenBank/DDBJ whole genome shotgun (WGS) entry which is preliminary data.</text>
</comment>
<dbReference type="InterPro" id="IPR000504">
    <property type="entry name" value="RRM_dom"/>
</dbReference>
<evidence type="ECO:0000256" key="2">
    <source>
        <dbReference type="PROSITE-ProRule" id="PRU00176"/>
    </source>
</evidence>
<dbReference type="InParanoid" id="A0A7C8MP38"/>
<reference evidence="5 6" key="1">
    <citation type="submission" date="2019-12" db="EMBL/GenBank/DDBJ databases">
        <title>Draft genome sequence of the ascomycete Xylaria multiplex DSM 110363.</title>
        <authorList>
            <person name="Buettner E."/>
            <person name="Kellner H."/>
        </authorList>
    </citation>
    <scope>NUCLEOTIDE SEQUENCE [LARGE SCALE GENOMIC DNA]</scope>
    <source>
        <strain evidence="5 6">DSM 110363</strain>
    </source>
</reference>
<keyword evidence="6" id="KW-1185">Reference proteome</keyword>
<dbReference type="OrthoDB" id="10065185at2759"/>
<feature type="region of interest" description="Disordered" evidence="3">
    <location>
        <begin position="161"/>
        <end position="246"/>
    </location>
</feature>
<evidence type="ECO:0000313" key="5">
    <source>
        <dbReference type="EMBL" id="KAF2965971.1"/>
    </source>
</evidence>
<comment type="similarity">
    <text evidence="1">Belongs to the RRM CPSF6/7 family.</text>
</comment>
<feature type="region of interest" description="Disordered" evidence="3">
    <location>
        <begin position="1"/>
        <end position="97"/>
    </location>
</feature>
<dbReference type="GO" id="GO:0006397">
    <property type="term" value="P:mRNA processing"/>
    <property type="evidence" value="ECO:0007669"/>
    <property type="project" value="UniProtKB-KW"/>
</dbReference>
<sequence>MADEDFEIDVYGDASADTDSKADDSNTQAYDSNTSITIANGSNPPESGSNDTNANHRNNYDAQDQHIMDSHDNHGAPARQYQQGIKRKGESDDRPIDPGATNCLLLSDLNWWTTDDDIRGWVVHASCEDELKDITFSEHKVNGKSKGQAYLEFSSQQAATAAKHQIESAGSEGAQPGGKKHNVIYSSPVTNPFRTLPKDAPARGKDSPASRGGAGGNFNDRGGGGFRGRGTFNGPRGGFNRNFPGGNMGGGGGGGGGGGFHGGGNMGGGGGGGFGGGMGGGGNFGFGNMGGGGGGGGFGFRGMRGGRGGGMGPGMNPGVAAGMNNGLMGGMGGMGMPMMGFQQPHFNPGFFNTNQQTDWQNPHGAKRPRGE</sequence>
<evidence type="ECO:0000259" key="4">
    <source>
        <dbReference type="PROSITE" id="PS50102"/>
    </source>
</evidence>
<dbReference type="GO" id="GO:0003723">
    <property type="term" value="F:RNA binding"/>
    <property type="evidence" value="ECO:0007669"/>
    <property type="project" value="UniProtKB-UniRule"/>
</dbReference>
<name>A0A7C8MP38_9PEZI</name>
<dbReference type="Proteomes" id="UP000481858">
    <property type="component" value="Unassembled WGS sequence"/>
</dbReference>
<evidence type="ECO:0000256" key="3">
    <source>
        <dbReference type="SAM" id="MobiDB-lite"/>
    </source>
</evidence>
<organism evidence="5 6">
    <name type="scientific">Xylaria multiplex</name>
    <dbReference type="NCBI Taxonomy" id="323545"/>
    <lineage>
        <taxon>Eukaryota</taxon>
        <taxon>Fungi</taxon>
        <taxon>Dikarya</taxon>
        <taxon>Ascomycota</taxon>
        <taxon>Pezizomycotina</taxon>
        <taxon>Sordariomycetes</taxon>
        <taxon>Xylariomycetidae</taxon>
        <taxon>Xylariales</taxon>
        <taxon>Xylariaceae</taxon>
        <taxon>Xylaria</taxon>
    </lineage>
</organism>
<keyword evidence="2" id="KW-0694">RNA-binding</keyword>
<feature type="compositionally biased region" description="Basic and acidic residues" evidence="3">
    <location>
        <begin position="196"/>
        <end position="208"/>
    </location>
</feature>
<dbReference type="InterPro" id="IPR034772">
    <property type="entry name" value="CPSF6/7"/>
</dbReference>
<dbReference type="SMART" id="SM00360">
    <property type="entry name" value="RRM"/>
    <property type="match status" value="1"/>
</dbReference>
<dbReference type="InterPro" id="IPR012677">
    <property type="entry name" value="Nucleotide-bd_a/b_plait_sf"/>
</dbReference>
<feature type="compositionally biased region" description="Acidic residues" evidence="3">
    <location>
        <begin position="1"/>
        <end position="10"/>
    </location>
</feature>
<dbReference type="EMBL" id="WUBL01000100">
    <property type="protein sequence ID" value="KAF2965971.1"/>
    <property type="molecule type" value="Genomic_DNA"/>
</dbReference>
<evidence type="ECO:0000256" key="1">
    <source>
        <dbReference type="ARBA" id="ARBA00006265"/>
    </source>
</evidence>
<feature type="compositionally biased region" description="Low complexity" evidence="3">
    <location>
        <begin position="229"/>
        <end position="245"/>
    </location>
</feature>
<feature type="compositionally biased region" description="Gly residues" evidence="3">
    <location>
        <begin position="212"/>
        <end position="228"/>
    </location>
</feature>
<dbReference type="Gene3D" id="3.30.70.330">
    <property type="match status" value="1"/>
</dbReference>
<protein>
    <recommendedName>
        <fullName evidence="4">RRM domain-containing protein</fullName>
    </recommendedName>
</protein>
<evidence type="ECO:0000313" key="6">
    <source>
        <dbReference type="Proteomes" id="UP000481858"/>
    </source>
</evidence>
<feature type="region of interest" description="Disordered" evidence="3">
    <location>
        <begin position="346"/>
        <end position="371"/>
    </location>
</feature>
<feature type="compositionally biased region" description="Basic and acidic residues" evidence="3">
    <location>
        <begin position="63"/>
        <end position="74"/>
    </location>
</feature>
<dbReference type="InterPro" id="IPR035979">
    <property type="entry name" value="RBD_domain_sf"/>
</dbReference>
<feature type="domain" description="RRM" evidence="4">
    <location>
        <begin position="102"/>
        <end position="188"/>
    </location>
</feature>